<protein>
    <submittedName>
        <fullName evidence="4">Peptidyl-prolyl cis-trans isomerase d</fullName>
    </submittedName>
</protein>
<dbReference type="Proteomes" id="UP000039865">
    <property type="component" value="Unassembled WGS sequence"/>
</dbReference>
<feature type="transmembrane region" description="Helical" evidence="3">
    <location>
        <begin position="458"/>
        <end position="477"/>
    </location>
</feature>
<keyword evidence="3" id="KW-0812">Transmembrane</keyword>
<dbReference type="PANTHER" id="PTHR46512">
    <property type="entry name" value="PEPTIDYLPROLYL ISOMERASE"/>
    <property type="match status" value="1"/>
</dbReference>
<organism evidence="4 5">
    <name type="scientific">Stylonychia lemnae</name>
    <name type="common">Ciliate</name>
    <dbReference type="NCBI Taxonomy" id="5949"/>
    <lineage>
        <taxon>Eukaryota</taxon>
        <taxon>Sar</taxon>
        <taxon>Alveolata</taxon>
        <taxon>Ciliophora</taxon>
        <taxon>Intramacronucleata</taxon>
        <taxon>Spirotrichea</taxon>
        <taxon>Stichotrichia</taxon>
        <taxon>Sporadotrichida</taxon>
        <taxon>Oxytrichidae</taxon>
        <taxon>Stylonychinae</taxon>
        <taxon>Stylonychia</taxon>
    </lineage>
</organism>
<keyword evidence="4" id="KW-0413">Isomerase</keyword>
<dbReference type="PROSITE" id="PS50005">
    <property type="entry name" value="TPR"/>
    <property type="match status" value="1"/>
</dbReference>
<gene>
    <name evidence="4" type="primary">Contig4477.g4774</name>
    <name evidence="4" type="ORF">STYLEM_2144</name>
</gene>
<name>A0A077ZTE0_STYLE</name>
<dbReference type="OrthoDB" id="298012at2759"/>
<dbReference type="InterPro" id="IPR011990">
    <property type="entry name" value="TPR-like_helical_dom_sf"/>
</dbReference>
<evidence type="ECO:0000256" key="3">
    <source>
        <dbReference type="SAM" id="Phobius"/>
    </source>
</evidence>
<feature type="coiled-coil region" evidence="2">
    <location>
        <begin position="406"/>
        <end position="433"/>
    </location>
</feature>
<reference evidence="4 5" key="1">
    <citation type="submission" date="2014-06" db="EMBL/GenBank/DDBJ databases">
        <authorList>
            <person name="Swart Estienne"/>
        </authorList>
    </citation>
    <scope>NUCLEOTIDE SEQUENCE [LARGE SCALE GENOMIC DNA]</scope>
    <source>
        <strain evidence="4 5">130c</strain>
    </source>
</reference>
<dbReference type="GO" id="GO:0016853">
    <property type="term" value="F:isomerase activity"/>
    <property type="evidence" value="ECO:0007669"/>
    <property type="project" value="UniProtKB-KW"/>
</dbReference>
<dbReference type="InterPro" id="IPR050754">
    <property type="entry name" value="FKBP4/5/8-like"/>
</dbReference>
<dbReference type="InParanoid" id="A0A077ZTE0"/>
<dbReference type="OMA" id="QFDSWPQ"/>
<keyword evidence="1" id="KW-0802">TPR repeat</keyword>
<dbReference type="Gene3D" id="1.25.40.10">
    <property type="entry name" value="Tetratricopeptide repeat domain"/>
    <property type="match status" value="1"/>
</dbReference>
<dbReference type="InterPro" id="IPR019734">
    <property type="entry name" value="TPR_rpt"/>
</dbReference>
<feature type="repeat" description="TPR" evidence="1">
    <location>
        <begin position="129"/>
        <end position="162"/>
    </location>
</feature>
<dbReference type="AlphaFoldDB" id="A0A077ZTE0"/>
<proteinExistence type="predicted"/>
<evidence type="ECO:0000313" key="4">
    <source>
        <dbReference type="EMBL" id="CDW73168.1"/>
    </source>
</evidence>
<keyword evidence="5" id="KW-1185">Reference proteome</keyword>
<sequence>MGKFERMMKAAVSIKSAELESKRKKFEKLPMFLKAGVYYSTKLEAVRLQDFYPKIFSFEIIRNEANFEYLNQNYDRACRKFEEALSIFRYYICYNPKWQEEGINDNEIREVDEIGHNDYEKTQIRKLKLQMFLNIAACNIKTKDYETAVAACDEALRLDPYNTKALYRRARGQALPINSGVEDFRKALVDLRRVIELDPNNKHSLREIKRLQGLIDINRKREKDTYGKMFTSQSSVSEYVDHKISKEPINYKSIEDQEYEKEKQKMDRKVKKMMQEKLSEFSFEVSSEKKHFKEVDDIQEMIDKAEESYKLFRKTGRMKEAKMIKSKLLEAKFAKEHLMHVMNLDFNRPTQKMLDIAAKNNIDLKDPQVLAEFKKIQQQNLEDIKRMKEGKKPLTDEELKNKLNVTREDSSKYDEAKKKMEEVEKQKDQSVKTLIETTLNAQRLNEDRIKQQMHSDQLKHYLALGGFLIIWMAFIVYSNMQ</sequence>
<dbReference type="SMART" id="SM00028">
    <property type="entry name" value="TPR"/>
    <property type="match status" value="3"/>
</dbReference>
<evidence type="ECO:0000256" key="1">
    <source>
        <dbReference type="PROSITE-ProRule" id="PRU00339"/>
    </source>
</evidence>
<keyword evidence="2" id="KW-0175">Coiled coil</keyword>
<evidence type="ECO:0000256" key="2">
    <source>
        <dbReference type="SAM" id="Coils"/>
    </source>
</evidence>
<keyword evidence="3" id="KW-1133">Transmembrane helix</keyword>
<dbReference type="EMBL" id="CCKQ01002072">
    <property type="protein sequence ID" value="CDW73168.1"/>
    <property type="molecule type" value="Genomic_DNA"/>
</dbReference>
<dbReference type="SUPFAM" id="SSF48452">
    <property type="entry name" value="TPR-like"/>
    <property type="match status" value="1"/>
</dbReference>
<keyword evidence="3" id="KW-0472">Membrane</keyword>
<evidence type="ECO:0000313" key="5">
    <source>
        <dbReference type="Proteomes" id="UP000039865"/>
    </source>
</evidence>
<feature type="coiled-coil region" evidence="2">
    <location>
        <begin position="256"/>
        <end position="315"/>
    </location>
</feature>
<accession>A0A077ZTE0</accession>